<protein>
    <submittedName>
        <fullName evidence="4">Ca2+/Na+ antiporter</fullName>
    </submittedName>
</protein>
<gene>
    <name evidence="3" type="ORF">ATX59_06505</name>
    <name evidence="2" type="ORF">GA838_06130</name>
    <name evidence="4" type="ORF">OENI_1331</name>
</gene>
<reference evidence="2" key="3">
    <citation type="submission" date="2019-10" db="EMBL/GenBank/DDBJ databases">
        <title>Malate fermentation in French cider.</title>
        <authorList>
            <person name="Cousin F.J."/>
            <person name="Medina Fernandez S."/>
            <person name="Misery B."/>
            <person name="Laplace J.-M."/>
            <person name="Cretenet M."/>
        </authorList>
    </citation>
    <scope>NUCLEOTIDE SEQUENCE</scope>
    <source>
        <strain evidence="2">UCMA15129</strain>
    </source>
</reference>
<keyword evidence="1" id="KW-0812">Transmembrane</keyword>
<evidence type="ECO:0000256" key="1">
    <source>
        <dbReference type="SAM" id="Phobius"/>
    </source>
</evidence>
<keyword evidence="1" id="KW-0472">Membrane</keyword>
<feature type="transmembrane region" description="Helical" evidence="1">
    <location>
        <begin position="42"/>
        <end position="60"/>
    </location>
</feature>
<feature type="transmembrane region" description="Helical" evidence="1">
    <location>
        <begin position="66"/>
        <end position="86"/>
    </location>
</feature>
<reference evidence="4 6" key="2">
    <citation type="submission" date="2018-08" db="EMBL/GenBank/DDBJ databases">
        <authorList>
            <person name="Lorentzen P. G. S. M."/>
        </authorList>
    </citation>
    <scope>NUCLEOTIDE SEQUENCE [LARGE SCALE GENOMIC DNA]</scope>
    <source>
        <strain evidence="4 6">CRBO_1381</strain>
    </source>
</reference>
<accession>A0A483BE83</accession>
<dbReference type="RefSeq" id="WP_002819200.1">
    <property type="nucleotide sequence ID" value="NZ_CP027431.1"/>
</dbReference>
<evidence type="ECO:0000313" key="4">
    <source>
        <dbReference type="EMBL" id="VDB98578.1"/>
    </source>
</evidence>
<evidence type="ECO:0000313" key="2">
    <source>
        <dbReference type="EMBL" id="MDV7715334.1"/>
    </source>
</evidence>
<dbReference type="EMBL" id="WERV01000004">
    <property type="protein sequence ID" value="MDV7715334.1"/>
    <property type="molecule type" value="Genomic_DNA"/>
</dbReference>
<reference evidence="3 5" key="1">
    <citation type="journal article" date="2016" name="BMC Genomics">
        <title>Consensus pan-genome assembly of the specialised wine bacterium Oenococcus oeni.</title>
        <authorList>
            <person name="Sternes P.R."/>
            <person name="Borneman A.R."/>
        </authorList>
    </citation>
    <scope>NUCLEOTIDE SEQUENCE [LARGE SCALE GENOMIC DNA]</scope>
    <source>
        <strain evidence="3 5">AWRIB661</strain>
    </source>
</reference>
<evidence type="ECO:0000313" key="6">
    <source>
        <dbReference type="Proteomes" id="UP000294726"/>
    </source>
</evidence>
<evidence type="ECO:0000313" key="5">
    <source>
        <dbReference type="Proteomes" id="UP000181728"/>
    </source>
</evidence>
<sequence>MNIIGIILAGVDLLLGSFLLTQQKKLLLWEAKRYPEVKKMTLYNGLILLVLGIITIAGIFLGNRITLLICAILSMIFAWSFLYQLYKLMNSSQQKNGN</sequence>
<dbReference type="Proteomes" id="UP001281024">
    <property type="component" value="Unassembled WGS sequence"/>
</dbReference>
<dbReference type="Proteomes" id="UP000181728">
    <property type="component" value="Unassembled WGS sequence"/>
</dbReference>
<evidence type="ECO:0000313" key="3">
    <source>
        <dbReference type="EMBL" id="OIM20947.1"/>
    </source>
</evidence>
<dbReference type="EMBL" id="LR031358">
    <property type="protein sequence ID" value="VDB98578.1"/>
    <property type="molecule type" value="Genomic_DNA"/>
</dbReference>
<dbReference type="Proteomes" id="UP000294726">
    <property type="component" value="Chromosome"/>
</dbReference>
<name>A0A483BE83_OENOE</name>
<dbReference type="EMBL" id="MLOK01000046">
    <property type="protein sequence ID" value="OIM20947.1"/>
    <property type="molecule type" value="Genomic_DNA"/>
</dbReference>
<keyword evidence="1" id="KW-1133">Transmembrane helix</keyword>
<dbReference type="GeneID" id="75065577"/>
<organism evidence="3 5">
    <name type="scientific">Oenococcus oeni</name>
    <name type="common">Leuconostoc oenos</name>
    <dbReference type="NCBI Taxonomy" id="1247"/>
    <lineage>
        <taxon>Bacteria</taxon>
        <taxon>Bacillati</taxon>
        <taxon>Bacillota</taxon>
        <taxon>Bacilli</taxon>
        <taxon>Lactobacillales</taxon>
        <taxon>Lactobacillaceae</taxon>
        <taxon>Oenococcus</taxon>
    </lineage>
</organism>
<feature type="transmembrane region" description="Helical" evidence="1">
    <location>
        <begin position="6"/>
        <end position="21"/>
    </location>
</feature>
<dbReference type="AlphaFoldDB" id="A0A483BE83"/>
<proteinExistence type="predicted"/>